<keyword evidence="9" id="KW-1185">Reference proteome</keyword>
<keyword evidence="7" id="KW-0963">Cytoplasm</keyword>
<evidence type="ECO:0000256" key="1">
    <source>
        <dbReference type="ARBA" id="ARBA00001933"/>
    </source>
</evidence>
<dbReference type="InterPro" id="IPR005814">
    <property type="entry name" value="Aminotrans_3"/>
</dbReference>
<comment type="similarity">
    <text evidence="3 7">Belongs to the class-III pyridoxal-phosphate-dependent aminotransferase family. HemL subfamily.</text>
</comment>
<dbReference type="InterPro" id="IPR015424">
    <property type="entry name" value="PyrdxlP-dep_Trfase"/>
</dbReference>
<organism evidence="8 9">
    <name type="scientific">Shewanella litorisediminis</name>
    <dbReference type="NCBI Taxonomy" id="1173586"/>
    <lineage>
        <taxon>Bacteria</taxon>
        <taxon>Pseudomonadati</taxon>
        <taxon>Pseudomonadota</taxon>
        <taxon>Gammaproteobacteria</taxon>
        <taxon>Alteromonadales</taxon>
        <taxon>Shewanellaceae</taxon>
        <taxon>Shewanella</taxon>
    </lineage>
</organism>
<dbReference type="InterPro" id="IPR015421">
    <property type="entry name" value="PyrdxlP-dep_Trfase_major"/>
</dbReference>
<dbReference type="HAMAP" id="MF_00375">
    <property type="entry name" value="HemL_aminotrans_3"/>
    <property type="match status" value="1"/>
</dbReference>
<comment type="subunit">
    <text evidence="7">Homodimer.</text>
</comment>
<dbReference type="Gene3D" id="3.90.1150.10">
    <property type="entry name" value="Aspartate Aminotransferase, domain 1"/>
    <property type="match status" value="1"/>
</dbReference>
<feature type="modified residue" description="N6-(pyridoxal phosphate)lysine" evidence="7">
    <location>
        <position position="265"/>
    </location>
</feature>
<dbReference type="InterPro" id="IPR015422">
    <property type="entry name" value="PyrdxlP-dep_Trfase_small"/>
</dbReference>
<dbReference type="GO" id="GO:0042286">
    <property type="term" value="F:glutamate-1-semialdehyde 2,1-aminomutase activity"/>
    <property type="evidence" value="ECO:0007669"/>
    <property type="project" value="UniProtKB-EC"/>
</dbReference>
<evidence type="ECO:0000256" key="5">
    <source>
        <dbReference type="ARBA" id="ARBA00023235"/>
    </source>
</evidence>
<dbReference type="EC" id="5.4.3.8" evidence="7"/>
<accession>A0ABX7G5P8</accession>
<evidence type="ECO:0000313" key="8">
    <source>
        <dbReference type="EMBL" id="QRH02587.1"/>
    </source>
</evidence>
<evidence type="ECO:0000256" key="6">
    <source>
        <dbReference type="ARBA" id="ARBA00023244"/>
    </source>
</evidence>
<dbReference type="CDD" id="cd00610">
    <property type="entry name" value="OAT_like"/>
    <property type="match status" value="1"/>
</dbReference>
<evidence type="ECO:0000256" key="3">
    <source>
        <dbReference type="ARBA" id="ARBA00008981"/>
    </source>
</evidence>
<dbReference type="PROSITE" id="PS00600">
    <property type="entry name" value="AA_TRANSFER_CLASS_3"/>
    <property type="match status" value="1"/>
</dbReference>
<evidence type="ECO:0000256" key="2">
    <source>
        <dbReference type="ARBA" id="ARBA00004819"/>
    </source>
</evidence>
<dbReference type="InterPro" id="IPR004639">
    <property type="entry name" value="4pyrrol_synth_GluAld_NH2Trfase"/>
</dbReference>
<dbReference type="InterPro" id="IPR049704">
    <property type="entry name" value="Aminotrans_3_PPA_site"/>
</dbReference>
<comment type="cofactor">
    <cofactor evidence="1 7">
        <name>pyridoxal 5'-phosphate</name>
        <dbReference type="ChEBI" id="CHEBI:597326"/>
    </cofactor>
</comment>
<dbReference type="NCBIfam" id="NF000818">
    <property type="entry name" value="PRK00062.1"/>
    <property type="match status" value="1"/>
</dbReference>
<comment type="subcellular location">
    <subcellularLocation>
        <location evidence="7">Cytoplasm</location>
    </subcellularLocation>
</comment>
<dbReference type="SUPFAM" id="SSF53383">
    <property type="entry name" value="PLP-dependent transferases"/>
    <property type="match status" value="1"/>
</dbReference>
<name>A0ABX7G5P8_9GAMM</name>
<sequence>MTRSETLFEQAKKTIPGGVNSPVRAFNGVGGTPRFIEKADGAYIYDADGKAYIDYVGSWGPMILGHNHPSIREAVLKAVHNGLSFGAPTELEVIMAEKVIEMVPSMDQVRMVSSGTEATMSAIRLARGYTKRDKILKFEGCYHGHADCLLVKAGSGALTLGQPSSPGIPEDFAKHTLTAVYNDLESVQSFFDQYPEDIACIIIEPVAGNMNCIPPVPGFLEGLRAICDKYGALFIIDEVMTGFRVSRSGAQGHYGVTPDLTTLGKVIGGGMPVGAFGGKKDVMQYLAPAGPVYQAGTLSGNPIAMTAGLAQLDALCADGLYEELAAKTKRIAEGFKAAADKHGIPMAINYVGGMFGFFFTDEQHITRFDQVTRCNMDHFRAFYHGMLDEGVYLAPSAYEAGFLSMAHGDKEIEETLAAADRVLARMK</sequence>
<dbReference type="PANTHER" id="PTHR43713:SF3">
    <property type="entry name" value="GLUTAMATE-1-SEMIALDEHYDE 2,1-AMINOMUTASE 1, CHLOROPLASTIC-RELATED"/>
    <property type="match status" value="1"/>
</dbReference>
<dbReference type="Proteomes" id="UP000596252">
    <property type="component" value="Chromosome"/>
</dbReference>
<keyword evidence="5 7" id="KW-0413">Isomerase</keyword>
<dbReference type="Gene3D" id="3.40.640.10">
    <property type="entry name" value="Type I PLP-dependent aspartate aminotransferase-like (Major domain)"/>
    <property type="match status" value="1"/>
</dbReference>
<evidence type="ECO:0000256" key="7">
    <source>
        <dbReference type="HAMAP-Rule" id="MF_00375"/>
    </source>
</evidence>
<comment type="pathway">
    <text evidence="2">Porphyrin-containing compound metabolism; protoporphyrin-IX biosynthesis; 5-aminolevulinate from L-glutamyl-tRNA(Glu): step 2/2.</text>
</comment>
<gene>
    <name evidence="7 8" type="primary">hemL</name>
    <name evidence="8" type="ORF">JQC75_03965</name>
</gene>
<reference evidence="8 9" key="1">
    <citation type="journal article" date="2012" name="Antonie Van Leeuwenhoek">
        <title>Shewanella litorisediminis sp. nov., a gammaproteobacterium isolated from a tidal flat sediment.</title>
        <authorList>
            <person name="Lee M.H."/>
            <person name="Yoon J.H."/>
        </authorList>
    </citation>
    <scope>NUCLEOTIDE SEQUENCE [LARGE SCALE GENOMIC DNA]</scope>
    <source>
        <strain evidence="8 9">SMK1-12</strain>
    </source>
</reference>
<dbReference type="EMBL" id="CP069213">
    <property type="protein sequence ID" value="QRH02587.1"/>
    <property type="molecule type" value="Genomic_DNA"/>
</dbReference>
<keyword evidence="4 7" id="KW-0663">Pyridoxal phosphate</keyword>
<dbReference type="Pfam" id="PF00202">
    <property type="entry name" value="Aminotran_3"/>
    <property type="match status" value="1"/>
</dbReference>
<keyword evidence="6 7" id="KW-0627">Porphyrin biosynthesis</keyword>
<protein>
    <recommendedName>
        <fullName evidence="7">Glutamate-1-semialdehyde 2,1-aminomutase</fullName>
        <shortName evidence="7">GSA</shortName>
        <ecNumber evidence="7">5.4.3.8</ecNumber>
    </recommendedName>
    <alternativeName>
        <fullName evidence="7">Glutamate-1-semialdehyde aminotransferase</fullName>
        <shortName evidence="7">GSA-AT</shortName>
    </alternativeName>
</protein>
<comment type="catalytic activity">
    <reaction evidence="7">
        <text>(S)-4-amino-5-oxopentanoate = 5-aminolevulinate</text>
        <dbReference type="Rhea" id="RHEA:14265"/>
        <dbReference type="ChEBI" id="CHEBI:57501"/>
        <dbReference type="ChEBI" id="CHEBI:356416"/>
        <dbReference type="EC" id="5.4.3.8"/>
    </reaction>
</comment>
<dbReference type="NCBIfam" id="TIGR00713">
    <property type="entry name" value="hemL"/>
    <property type="match status" value="1"/>
</dbReference>
<evidence type="ECO:0000313" key="9">
    <source>
        <dbReference type="Proteomes" id="UP000596252"/>
    </source>
</evidence>
<dbReference type="RefSeq" id="WP_203326184.1">
    <property type="nucleotide sequence ID" value="NZ_CP069213.1"/>
</dbReference>
<evidence type="ECO:0000256" key="4">
    <source>
        <dbReference type="ARBA" id="ARBA00022898"/>
    </source>
</evidence>
<dbReference type="PANTHER" id="PTHR43713">
    <property type="entry name" value="GLUTAMATE-1-SEMIALDEHYDE 2,1-AMINOMUTASE"/>
    <property type="match status" value="1"/>
</dbReference>
<proteinExistence type="inferred from homology"/>